<evidence type="ECO:0000313" key="10">
    <source>
        <dbReference type="Proteomes" id="UP000614996"/>
    </source>
</evidence>
<dbReference type="InterPro" id="IPR000515">
    <property type="entry name" value="MetI-like"/>
</dbReference>
<feature type="transmembrane region" description="Helical" evidence="7">
    <location>
        <begin position="18"/>
        <end position="39"/>
    </location>
</feature>
<evidence type="ECO:0000256" key="3">
    <source>
        <dbReference type="ARBA" id="ARBA00022475"/>
    </source>
</evidence>
<dbReference type="Pfam" id="PF00528">
    <property type="entry name" value="BPD_transp_1"/>
    <property type="match status" value="1"/>
</dbReference>
<dbReference type="PANTHER" id="PTHR43386:SF25">
    <property type="entry name" value="PEPTIDE ABC TRANSPORTER PERMEASE PROTEIN"/>
    <property type="match status" value="1"/>
</dbReference>
<sequence>MSVQSTALGRVRSLPSSLLVGVVIVAVVVVVGAAAPLLAPYSPTKLHLLDALQGPSLAHPFGTDALGRDLLSRVVYGARYELSVIVPVIVLVTVVGVPLGMVAGYRRGWTDRSISFVSDSVLTFPAMVLAVVLVAIFGSGYLSLVVTITITQVPQMVRYARGFTGGVAAAEYLLAAKASGTRALGTLARHVLPNIAGSVVVVASLFASEALLVITALGFLGIGVQPPTPEWGTMLSEGRQDFTTSPQVMLFPGLAIAVLILGFNLLGDGLRDVVDKRNN</sequence>
<dbReference type="SUPFAM" id="SSF161098">
    <property type="entry name" value="MetI-like"/>
    <property type="match status" value="1"/>
</dbReference>
<reference evidence="10" key="1">
    <citation type="journal article" date="2021" name="Int. J. Syst. Evol. Microbiol.">
        <title>Actinocatenispora comari sp. nov., an endophytic actinomycete isolated from aerial parts of Comarum salesowianum.</title>
        <authorList>
            <person name="Oyunbileg N."/>
            <person name="Iizaka Y."/>
            <person name="Hamada M."/>
            <person name="Davaapurev B.O."/>
            <person name="Fukumoto A."/>
            <person name="Tsetseg B."/>
            <person name="Kato F."/>
            <person name="Tamura T."/>
            <person name="Batkhuu J."/>
            <person name="Anzai Y."/>
        </authorList>
    </citation>
    <scope>NUCLEOTIDE SEQUENCE [LARGE SCALE GENOMIC DNA]</scope>
    <source>
        <strain evidence="10">NUM-2625</strain>
    </source>
</reference>
<proteinExistence type="inferred from homology"/>
<feature type="transmembrane region" description="Helical" evidence="7">
    <location>
        <begin position="84"/>
        <end position="105"/>
    </location>
</feature>
<accession>A0A8J4ABB0</accession>
<keyword evidence="6 7" id="KW-0472">Membrane</keyword>
<dbReference type="AlphaFoldDB" id="A0A8J4ABB0"/>
<evidence type="ECO:0000256" key="1">
    <source>
        <dbReference type="ARBA" id="ARBA00004651"/>
    </source>
</evidence>
<dbReference type="PROSITE" id="PS50928">
    <property type="entry name" value="ABC_TM1"/>
    <property type="match status" value="1"/>
</dbReference>
<dbReference type="Gene3D" id="1.10.3720.10">
    <property type="entry name" value="MetI-like"/>
    <property type="match status" value="1"/>
</dbReference>
<dbReference type="InterPro" id="IPR035906">
    <property type="entry name" value="MetI-like_sf"/>
</dbReference>
<evidence type="ECO:0000313" key="9">
    <source>
        <dbReference type="EMBL" id="GIL28171.1"/>
    </source>
</evidence>
<comment type="caution">
    <text evidence="9">The sequence shown here is derived from an EMBL/GenBank/DDBJ whole genome shotgun (WGS) entry which is preliminary data.</text>
</comment>
<feature type="transmembrane region" description="Helical" evidence="7">
    <location>
        <begin position="195"/>
        <end position="224"/>
    </location>
</feature>
<dbReference type="GO" id="GO:0005886">
    <property type="term" value="C:plasma membrane"/>
    <property type="evidence" value="ECO:0007669"/>
    <property type="project" value="UniProtKB-SubCell"/>
</dbReference>
<evidence type="ECO:0000256" key="6">
    <source>
        <dbReference type="ARBA" id="ARBA00023136"/>
    </source>
</evidence>
<comment type="similarity">
    <text evidence="7">Belongs to the binding-protein-dependent transport system permease family.</text>
</comment>
<evidence type="ECO:0000256" key="5">
    <source>
        <dbReference type="ARBA" id="ARBA00022989"/>
    </source>
</evidence>
<gene>
    <name evidence="9" type="ORF">NUM_34250</name>
</gene>
<evidence type="ECO:0000256" key="7">
    <source>
        <dbReference type="RuleBase" id="RU363032"/>
    </source>
</evidence>
<dbReference type="InterPro" id="IPR050366">
    <property type="entry name" value="BP-dependent_transpt_permease"/>
</dbReference>
<feature type="transmembrane region" description="Helical" evidence="7">
    <location>
        <begin position="244"/>
        <end position="267"/>
    </location>
</feature>
<evidence type="ECO:0000256" key="2">
    <source>
        <dbReference type="ARBA" id="ARBA00022448"/>
    </source>
</evidence>
<keyword evidence="10" id="KW-1185">Reference proteome</keyword>
<feature type="domain" description="ABC transmembrane type-1" evidence="8">
    <location>
        <begin position="78"/>
        <end position="267"/>
    </location>
</feature>
<keyword evidence="4 7" id="KW-0812">Transmembrane</keyword>
<dbReference type="PANTHER" id="PTHR43386">
    <property type="entry name" value="OLIGOPEPTIDE TRANSPORT SYSTEM PERMEASE PROTEIN APPC"/>
    <property type="match status" value="1"/>
</dbReference>
<protein>
    <submittedName>
        <fullName evidence="9">Glutathione ABC transporter permease GsiD</fullName>
    </submittedName>
</protein>
<feature type="transmembrane region" description="Helical" evidence="7">
    <location>
        <begin position="126"/>
        <end position="150"/>
    </location>
</feature>
<dbReference type="Proteomes" id="UP000614996">
    <property type="component" value="Unassembled WGS sequence"/>
</dbReference>
<organism evidence="9 10">
    <name type="scientific">Actinocatenispora comari</name>
    <dbReference type="NCBI Taxonomy" id="2807577"/>
    <lineage>
        <taxon>Bacteria</taxon>
        <taxon>Bacillati</taxon>
        <taxon>Actinomycetota</taxon>
        <taxon>Actinomycetes</taxon>
        <taxon>Micromonosporales</taxon>
        <taxon>Micromonosporaceae</taxon>
        <taxon>Actinocatenispora</taxon>
    </lineage>
</organism>
<dbReference type="CDD" id="cd06261">
    <property type="entry name" value="TM_PBP2"/>
    <property type="match status" value="1"/>
</dbReference>
<keyword evidence="3" id="KW-1003">Cell membrane</keyword>
<keyword evidence="5 7" id="KW-1133">Transmembrane helix</keyword>
<keyword evidence="2 7" id="KW-0813">Transport</keyword>
<dbReference type="EMBL" id="BOPO01000055">
    <property type="protein sequence ID" value="GIL28171.1"/>
    <property type="molecule type" value="Genomic_DNA"/>
</dbReference>
<dbReference type="GO" id="GO:0055085">
    <property type="term" value="P:transmembrane transport"/>
    <property type="evidence" value="ECO:0007669"/>
    <property type="project" value="InterPro"/>
</dbReference>
<dbReference type="RefSeq" id="WP_207125882.1">
    <property type="nucleotide sequence ID" value="NZ_BOPO01000055.1"/>
</dbReference>
<comment type="subcellular location">
    <subcellularLocation>
        <location evidence="1 7">Cell membrane</location>
        <topology evidence="1 7">Multi-pass membrane protein</topology>
    </subcellularLocation>
</comment>
<evidence type="ECO:0000256" key="4">
    <source>
        <dbReference type="ARBA" id="ARBA00022692"/>
    </source>
</evidence>
<evidence type="ECO:0000259" key="8">
    <source>
        <dbReference type="PROSITE" id="PS50928"/>
    </source>
</evidence>
<name>A0A8J4ABB0_9ACTN</name>